<dbReference type="PANTHER" id="PTHR13887">
    <property type="entry name" value="GLUTATHIONE S-TRANSFERASE KAPPA"/>
    <property type="match status" value="1"/>
</dbReference>
<evidence type="ECO:0000313" key="8">
    <source>
        <dbReference type="Proteomes" id="UP000681594"/>
    </source>
</evidence>
<protein>
    <submittedName>
        <fullName evidence="7">DsbA family protein</fullName>
    </submittedName>
</protein>
<dbReference type="PANTHER" id="PTHR13887:SF14">
    <property type="entry name" value="DISULFIDE BOND FORMATION PROTEIN D"/>
    <property type="match status" value="1"/>
</dbReference>
<comment type="caution">
    <text evidence="7">The sequence shown here is derived from an EMBL/GenBank/DDBJ whole genome shotgun (WGS) entry which is preliminary data.</text>
</comment>
<dbReference type="SUPFAM" id="SSF52833">
    <property type="entry name" value="Thioredoxin-like"/>
    <property type="match status" value="1"/>
</dbReference>
<keyword evidence="2" id="KW-0560">Oxidoreductase</keyword>
<organism evidence="7 8">
    <name type="scientific">Pararoseomonas baculiformis</name>
    <dbReference type="NCBI Taxonomy" id="2820812"/>
    <lineage>
        <taxon>Bacteria</taxon>
        <taxon>Pseudomonadati</taxon>
        <taxon>Pseudomonadota</taxon>
        <taxon>Alphaproteobacteria</taxon>
        <taxon>Acetobacterales</taxon>
        <taxon>Acetobacteraceae</taxon>
        <taxon>Pararoseomonas</taxon>
    </lineage>
</organism>
<evidence type="ECO:0000256" key="3">
    <source>
        <dbReference type="ARBA" id="ARBA00023157"/>
    </source>
</evidence>
<dbReference type="RefSeq" id="WP_209378398.1">
    <property type="nucleotide sequence ID" value="NZ_JAGIZB010000004.1"/>
</dbReference>
<reference evidence="7 8" key="1">
    <citation type="submission" date="2021-03" db="EMBL/GenBank/DDBJ databases">
        <authorList>
            <person name="So Y."/>
        </authorList>
    </citation>
    <scope>NUCLEOTIDE SEQUENCE [LARGE SCALE GENOMIC DNA]</scope>
    <source>
        <strain evidence="7 8">SSH11</strain>
    </source>
</reference>
<feature type="domain" description="Thioredoxin" evidence="6">
    <location>
        <begin position="72"/>
        <end position="251"/>
    </location>
</feature>
<feature type="chain" id="PRO_5047093937" evidence="5">
    <location>
        <begin position="21"/>
        <end position="253"/>
    </location>
</feature>
<proteinExistence type="predicted"/>
<evidence type="ECO:0000256" key="5">
    <source>
        <dbReference type="SAM" id="SignalP"/>
    </source>
</evidence>
<dbReference type="PROSITE" id="PS51352">
    <property type="entry name" value="THIOREDOXIN_2"/>
    <property type="match status" value="1"/>
</dbReference>
<evidence type="ECO:0000313" key="7">
    <source>
        <dbReference type="EMBL" id="MBP0444159.1"/>
    </source>
</evidence>
<gene>
    <name evidence="7" type="ORF">J8J14_05155</name>
</gene>
<dbReference type="Pfam" id="PF01323">
    <property type="entry name" value="DSBA"/>
    <property type="match status" value="1"/>
</dbReference>
<evidence type="ECO:0000256" key="1">
    <source>
        <dbReference type="ARBA" id="ARBA00022729"/>
    </source>
</evidence>
<dbReference type="InterPro" id="IPR036249">
    <property type="entry name" value="Thioredoxin-like_sf"/>
</dbReference>
<sequence length="253" mass="27658">MKKILMAGAALLMAGGVALAQVSATPGEARAGFSPQQREEIVSILREALRTDPSILRDAIGAMQEAQRNAQETARREALAASRDALFNDARDPIKGNPRGDVTIVEFFDARCGYCKALHPSMQALLQRDRNIRVVMKDLPILGPNSVLASRALLAAQKQGKYEPLYDALLRLRTDPTEQVIQAEAQRAGIDWARLRRDMDDPAIQARLQANIALAERLQIEGTPALVIGDTLVPGAVELPELERLVAQARRRG</sequence>
<accession>A0ABS4AD40</accession>
<dbReference type="InterPro" id="IPR013766">
    <property type="entry name" value="Thioredoxin_domain"/>
</dbReference>
<evidence type="ECO:0000256" key="4">
    <source>
        <dbReference type="ARBA" id="ARBA00023284"/>
    </source>
</evidence>
<dbReference type="Gene3D" id="3.40.30.10">
    <property type="entry name" value="Glutaredoxin"/>
    <property type="match status" value="1"/>
</dbReference>
<name>A0ABS4AD40_9PROT</name>
<feature type="signal peptide" evidence="5">
    <location>
        <begin position="1"/>
        <end position="20"/>
    </location>
</feature>
<dbReference type="Proteomes" id="UP000681594">
    <property type="component" value="Unassembled WGS sequence"/>
</dbReference>
<keyword evidence="8" id="KW-1185">Reference proteome</keyword>
<evidence type="ECO:0000256" key="2">
    <source>
        <dbReference type="ARBA" id="ARBA00023002"/>
    </source>
</evidence>
<keyword evidence="1 5" id="KW-0732">Signal</keyword>
<dbReference type="CDD" id="cd03023">
    <property type="entry name" value="DsbA_Com1_like"/>
    <property type="match status" value="1"/>
</dbReference>
<dbReference type="EMBL" id="JAGIZB010000004">
    <property type="protein sequence ID" value="MBP0444159.1"/>
    <property type="molecule type" value="Genomic_DNA"/>
</dbReference>
<dbReference type="InterPro" id="IPR001853">
    <property type="entry name" value="DSBA-like_thioredoxin_dom"/>
</dbReference>
<keyword evidence="3" id="KW-1015">Disulfide bond</keyword>
<evidence type="ECO:0000259" key="6">
    <source>
        <dbReference type="PROSITE" id="PS51352"/>
    </source>
</evidence>
<keyword evidence="4" id="KW-0676">Redox-active center</keyword>